<gene>
    <name evidence="19" type="ORF">APUU_30174A</name>
</gene>
<evidence type="ECO:0000256" key="2">
    <source>
        <dbReference type="ARBA" id="ARBA00004574"/>
    </source>
</evidence>
<evidence type="ECO:0000256" key="15">
    <source>
        <dbReference type="ARBA" id="ARBA00047899"/>
    </source>
</evidence>
<evidence type="ECO:0000256" key="13">
    <source>
        <dbReference type="ARBA" id="ARBA00030980"/>
    </source>
</evidence>
<feature type="binding site" evidence="17">
    <location>
        <position position="131"/>
    </location>
    <ligand>
        <name>ATP</name>
        <dbReference type="ChEBI" id="CHEBI:30616"/>
    </ligand>
</feature>
<dbReference type="OrthoDB" id="5979581at2759"/>
<evidence type="ECO:0000256" key="3">
    <source>
        <dbReference type="ARBA" id="ARBA00011534"/>
    </source>
</evidence>
<evidence type="ECO:0000256" key="4">
    <source>
        <dbReference type="ARBA" id="ARBA00012513"/>
    </source>
</evidence>
<evidence type="ECO:0000256" key="9">
    <source>
        <dbReference type="ARBA" id="ARBA00022741"/>
    </source>
</evidence>
<organism evidence="19 20">
    <name type="scientific">Aspergillus puulaauensis</name>
    <dbReference type="NCBI Taxonomy" id="1220207"/>
    <lineage>
        <taxon>Eukaryota</taxon>
        <taxon>Fungi</taxon>
        <taxon>Dikarya</taxon>
        <taxon>Ascomycota</taxon>
        <taxon>Pezizomycotina</taxon>
        <taxon>Eurotiomycetes</taxon>
        <taxon>Eurotiomycetidae</taxon>
        <taxon>Eurotiales</taxon>
        <taxon>Aspergillaceae</taxon>
        <taxon>Aspergillus</taxon>
    </lineage>
</organism>
<evidence type="ECO:0000259" key="18">
    <source>
        <dbReference type="PROSITE" id="PS50011"/>
    </source>
</evidence>
<dbReference type="PANTHER" id="PTHR45646">
    <property type="entry name" value="SERINE/THREONINE-PROTEIN KINASE DOA-RELATED"/>
    <property type="match status" value="1"/>
</dbReference>
<evidence type="ECO:0000256" key="6">
    <source>
        <dbReference type="ARBA" id="ARBA00019973"/>
    </source>
</evidence>
<keyword evidence="9 17" id="KW-0547">Nucleotide-binding</keyword>
<dbReference type="SUPFAM" id="SSF56112">
    <property type="entry name" value="Protein kinase-like (PK-like)"/>
    <property type="match status" value="1"/>
</dbReference>
<evidence type="ECO:0000256" key="5">
    <source>
        <dbReference type="ARBA" id="ARBA00013948"/>
    </source>
</evidence>
<dbReference type="Pfam" id="PF00069">
    <property type="entry name" value="Pkinase"/>
    <property type="match status" value="2"/>
</dbReference>
<proteinExistence type="predicted"/>
<dbReference type="KEGG" id="apuu:APUU_30174A"/>
<dbReference type="Proteomes" id="UP000654913">
    <property type="component" value="Chromosome 3"/>
</dbReference>
<evidence type="ECO:0000313" key="19">
    <source>
        <dbReference type="EMBL" id="BCS21949.1"/>
    </source>
</evidence>
<name>A0A7R7XIL6_9EURO</name>
<evidence type="ECO:0000256" key="12">
    <source>
        <dbReference type="ARBA" id="ARBA00022895"/>
    </source>
</evidence>
<dbReference type="GO" id="GO:0005524">
    <property type="term" value="F:ATP binding"/>
    <property type="evidence" value="ECO:0007669"/>
    <property type="project" value="UniProtKB-UniRule"/>
</dbReference>
<dbReference type="SMART" id="SM00220">
    <property type="entry name" value="S_TKc"/>
    <property type="match status" value="1"/>
</dbReference>
<dbReference type="GO" id="GO:0043484">
    <property type="term" value="P:regulation of RNA splicing"/>
    <property type="evidence" value="ECO:0007669"/>
    <property type="project" value="TreeGrafter"/>
</dbReference>
<comment type="subcellular location">
    <subcellularLocation>
        <location evidence="2">Chromosome</location>
        <location evidence="2">Telomere</location>
    </subcellularLocation>
</comment>
<dbReference type="Gene3D" id="3.30.200.20">
    <property type="entry name" value="Phosphorylase Kinase, domain 1"/>
    <property type="match status" value="1"/>
</dbReference>
<evidence type="ECO:0000256" key="14">
    <source>
        <dbReference type="ARBA" id="ARBA00033194"/>
    </source>
</evidence>
<reference evidence="19" key="2">
    <citation type="submission" date="2021-02" db="EMBL/GenBank/DDBJ databases">
        <title>Aspergillus puulaauensis MK2 genome sequence.</title>
        <authorList>
            <person name="Futagami T."/>
            <person name="Mori K."/>
            <person name="Kadooka C."/>
            <person name="Tanaka T."/>
        </authorList>
    </citation>
    <scope>NUCLEOTIDE SEQUENCE</scope>
    <source>
        <strain evidence="19">MK2</strain>
    </source>
</reference>
<evidence type="ECO:0000256" key="11">
    <source>
        <dbReference type="ARBA" id="ARBA00022840"/>
    </source>
</evidence>
<comment type="catalytic activity">
    <reaction evidence="16">
        <text>L-seryl-[protein] + ATP = O-phospho-L-seryl-[protein] + ADP + H(+)</text>
        <dbReference type="Rhea" id="RHEA:17989"/>
        <dbReference type="Rhea" id="RHEA-COMP:9863"/>
        <dbReference type="Rhea" id="RHEA-COMP:11604"/>
        <dbReference type="ChEBI" id="CHEBI:15378"/>
        <dbReference type="ChEBI" id="CHEBI:29999"/>
        <dbReference type="ChEBI" id="CHEBI:30616"/>
        <dbReference type="ChEBI" id="CHEBI:83421"/>
        <dbReference type="ChEBI" id="CHEBI:456216"/>
        <dbReference type="EC" id="2.7.11.1"/>
    </reaction>
</comment>
<evidence type="ECO:0000256" key="16">
    <source>
        <dbReference type="ARBA" id="ARBA00048679"/>
    </source>
</evidence>
<comment type="catalytic activity">
    <reaction evidence="15">
        <text>L-threonyl-[protein] + ATP = O-phospho-L-threonyl-[protein] + ADP + H(+)</text>
        <dbReference type="Rhea" id="RHEA:46608"/>
        <dbReference type="Rhea" id="RHEA-COMP:11060"/>
        <dbReference type="Rhea" id="RHEA-COMP:11605"/>
        <dbReference type="ChEBI" id="CHEBI:15378"/>
        <dbReference type="ChEBI" id="CHEBI:30013"/>
        <dbReference type="ChEBI" id="CHEBI:30616"/>
        <dbReference type="ChEBI" id="CHEBI:61977"/>
        <dbReference type="ChEBI" id="CHEBI:456216"/>
        <dbReference type="EC" id="2.7.11.1"/>
    </reaction>
</comment>
<protein>
    <recommendedName>
        <fullName evidence="6">EKC/KEOPS complex subunit BUD32</fullName>
        <ecNumber evidence="4">2.7.11.1</ecNumber>
    </recommendedName>
    <alternativeName>
        <fullName evidence="13 14">Atypical Serine/threonine protein kinase BUD32</fullName>
    </alternativeName>
    <alternativeName>
        <fullName evidence="5">EKC/KEOPS complex subunit bud32</fullName>
    </alternativeName>
</protein>
<keyword evidence="20" id="KW-1185">Reference proteome</keyword>
<reference evidence="19" key="1">
    <citation type="submission" date="2021-01" db="EMBL/GenBank/DDBJ databases">
        <authorList>
            <consortium name="Aspergillus puulaauensis MK2 genome sequencing consortium"/>
            <person name="Kazuki M."/>
            <person name="Futagami T."/>
        </authorList>
    </citation>
    <scope>NUCLEOTIDE SEQUENCE</scope>
    <source>
        <strain evidence="19">MK2</strain>
    </source>
</reference>
<feature type="domain" description="Protein kinase" evidence="18">
    <location>
        <begin position="100"/>
        <end position="492"/>
    </location>
</feature>
<dbReference type="InterPro" id="IPR011009">
    <property type="entry name" value="Kinase-like_dom_sf"/>
</dbReference>
<dbReference type="RefSeq" id="XP_041554143.1">
    <property type="nucleotide sequence ID" value="XM_041701237.1"/>
</dbReference>
<dbReference type="EC" id="2.7.11.1" evidence="4"/>
<dbReference type="PANTHER" id="PTHR45646:SF11">
    <property type="entry name" value="SERINE_THREONINE-PROTEIN KINASE DOA"/>
    <property type="match status" value="1"/>
</dbReference>
<keyword evidence="7" id="KW-0723">Serine/threonine-protein kinase</keyword>
<evidence type="ECO:0000256" key="7">
    <source>
        <dbReference type="ARBA" id="ARBA00022527"/>
    </source>
</evidence>
<dbReference type="InterPro" id="IPR017441">
    <property type="entry name" value="Protein_kinase_ATP_BS"/>
</dbReference>
<keyword evidence="12" id="KW-0779">Telomere</keyword>
<comment type="subunit">
    <text evidence="3">Component of the EKC/KEOPS complex composed of at least BUD32, CGI121, GON7, KAE1 and PCC1; the whole complex dimerizes.</text>
</comment>
<evidence type="ECO:0000256" key="17">
    <source>
        <dbReference type="PROSITE-ProRule" id="PRU10141"/>
    </source>
</evidence>
<dbReference type="GO" id="GO:0005634">
    <property type="term" value="C:nucleus"/>
    <property type="evidence" value="ECO:0007669"/>
    <property type="project" value="TreeGrafter"/>
</dbReference>
<accession>A0A7R7XIL6</accession>
<keyword evidence="12" id="KW-0158">Chromosome</keyword>
<dbReference type="GO" id="GO:0004674">
    <property type="term" value="F:protein serine/threonine kinase activity"/>
    <property type="evidence" value="ECO:0007669"/>
    <property type="project" value="UniProtKB-KW"/>
</dbReference>
<evidence type="ECO:0000256" key="10">
    <source>
        <dbReference type="ARBA" id="ARBA00022777"/>
    </source>
</evidence>
<keyword evidence="8" id="KW-0808">Transferase</keyword>
<dbReference type="InterPro" id="IPR008266">
    <property type="entry name" value="Tyr_kinase_AS"/>
</dbReference>
<keyword evidence="11 17" id="KW-0067">ATP-binding</keyword>
<dbReference type="PROSITE" id="PS00109">
    <property type="entry name" value="PROTEIN_KINASE_TYR"/>
    <property type="match status" value="1"/>
</dbReference>
<dbReference type="PROSITE" id="PS50011">
    <property type="entry name" value="PROTEIN_KINASE_DOM"/>
    <property type="match status" value="1"/>
</dbReference>
<dbReference type="InterPro" id="IPR000719">
    <property type="entry name" value="Prot_kinase_dom"/>
</dbReference>
<dbReference type="AlphaFoldDB" id="A0A7R7XIL6"/>
<comment type="function">
    <text evidence="1">Component of the EKC/KEOPS complex that is required for the formation of a threonylcarbamoyl group on adenosine at position 37 (t(6)A37) in tRNAs that read codons beginning with adenine. The complex is probably involved in the transfer of the threonylcarbamoyl moiety of threonylcarbamoyl-AMP (TC-AMP) to the N6 group of A37. BUD32 has ATPase activity in the context of the EKC/KEOPS complex and likely plays a supporting role to the catalytic subunit KAE1. The EKC/KEOPS complex also promotes both telomere uncapping and telomere elongation. The complex is required for efficient recruitment of transcriptional coactivators.</text>
</comment>
<evidence type="ECO:0000256" key="1">
    <source>
        <dbReference type="ARBA" id="ARBA00003747"/>
    </source>
</evidence>
<sequence length="634" mass="71362">MSGSNTPTTKVNTGGDETMHITEEYKECVIEEIVSAAEEESSAPPPGQLLDGYDDIDMHYVERGPHGYGIYGFGERVEDPWEYLPGGHHPVHLGDTFYNYKVINKLGSGGFGTVWLCRVLEKDPTEYVALKIIRAMNSGEDNAELLNVRRLLKLAETDPDVEKYCLLPLDRFELEGVNGVHQCFVYPVAGQAVQEIWNNVKDPEEYLRSLTRQTVEAMAMFHRHGICHGDFRPSNILLRLDGLNGAREEEVEDLLGPAETLEVIPFTNMDKNAHPPGYLVKAVEFDGHFNARFASDKICVIDFGECFEISNPPERGAIPYEYASPELALADQCGTPSDIWALATSIFEIRTGYKLFSMEALNMYSAGKRHYKSREHPTTYAYWIINKCGMLPEPFWSKWSPKWRKWELRYGVPVEEVEERSLDHAQVRLETIREGTSRKVGHLLRPLRAKRGWRASLTDEERMLFEDLVFKMTDYDVSKRLTMEEVLRHPWLSYGVGKASLVEVHTTEPVHVNVRQPYGSGNDASFEHNEVQCTTAGTLEVEDVDMAEAPATVIPDPVDGPQQNGLEAGFSKGDIHQQSVEINLPQSQESSTPAAQEPSKFGPTLELNVVREGVFAVSTWLRTTVGKAFQSMIA</sequence>
<dbReference type="Gene3D" id="1.10.510.10">
    <property type="entry name" value="Transferase(Phosphotransferase) domain 1"/>
    <property type="match status" value="1"/>
</dbReference>
<dbReference type="GO" id="GO:0000781">
    <property type="term" value="C:chromosome, telomeric region"/>
    <property type="evidence" value="ECO:0007669"/>
    <property type="project" value="UniProtKB-SubCell"/>
</dbReference>
<dbReference type="GeneID" id="64971954"/>
<keyword evidence="10" id="KW-0418">Kinase</keyword>
<dbReference type="InterPro" id="IPR051175">
    <property type="entry name" value="CLK_kinases"/>
</dbReference>
<evidence type="ECO:0000256" key="8">
    <source>
        <dbReference type="ARBA" id="ARBA00022679"/>
    </source>
</evidence>
<dbReference type="PROSITE" id="PS00107">
    <property type="entry name" value="PROTEIN_KINASE_ATP"/>
    <property type="match status" value="1"/>
</dbReference>
<evidence type="ECO:0000313" key="20">
    <source>
        <dbReference type="Proteomes" id="UP000654913"/>
    </source>
</evidence>
<dbReference type="EMBL" id="AP024445">
    <property type="protein sequence ID" value="BCS21949.1"/>
    <property type="molecule type" value="Genomic_DNA"/>
</dbReference>